<dbReference type="InterPro" id="IPR041347">
    <property type="entry name" value="MftR_C"/>
</dbReference>
<evidence type="ECO:0000259" key="3">
    <source>
        <dbReference type="PROSITE" id="PS50977"/>
    </source>
</evidence>
<dbReference type="Pfam" id="PF17754">
    <property type="entry name" value="TetR_C_14"/>
    <property type="match status" value="1"/>
</dbReference>
<dbReference type="GO" id="GO:0003677">
    <property type="term" value="F:DNA binding"/>
    <property type="evidence" value="ECO:0007669"/>
    <property type="project" value="UniProtKB-UniRule"/>
</dbReference>
<dbReference type="SUPFAM" id="SSF46689">
    <property type="entry name" value="Homeodomain-like"/>
    <property type="match status" value="1"/>
</dbReference>
<dbReference type="PRINTS" id="PR00455">
    <property type="entry name" value="HTHTETR"/>
</dbReference>
<dbReference type="Gene3D" id="1.10.10.60">
    <property type="entry name" value="Homeodomain-like"/>
    <property type="match status" value="1"/>
</dbReference>
<keyword evidence="1 2" id="KW-0238">DNA-binding</keyword>
<evidence type="ECO:0000256" key="1">
    <source>
        <dbReference type="ARBA" id="ARBA00023125"/>
    </source>
</evidence>
<organism evidence="4 5">
    <name type="scientific">Agromyces seonyuensis</name>
    <dbReference type="NCBI Taxonomy" id="2662446"/>
    <lineage>
        <taxon>Bacteria</taxon>
        <taxon>Bacillati</taxon>
        <taxon>Actinomycetota</taxon>
        <taxon>Actinomycetes</taxon>
        <taxon>Micrococcales</taxon>
        <taxon>Microbacteriaceae</taxon>
        <taxon>Agromyces</taxon>
    </lineage>
</organism>
<dbReference type="Proteomes" id="UP000438182">
    <property type="component" value="Unassembled WGS sequence"/>
</dbReference>
<dbReference type="AlphaFoldDB" id="A0A6I4P1L3"/>
<dbReference type="PROSITE" id="PS50977">
    <property type="entry name" value="HTH_TETR_2"/>
    <property type="match status" value="1"/>
</dbReference>
<feature type="DNA-binding region" description="H-T-H motif" evidence="2">
    <location>
        <begin position="36"/>
        <end position="55"/>
    </location>
</feature>
<protein>
    <submittedName>
        <fullName evidence="4">TetR family transcriptional regulator</fullName>
    </submittedName>
</protein>
<dbReference type="InterPro" id="IPR009057">
    <property type="entry name" value="Homeodomain-like_sf"/>
</dbReference>
<reference evidence="4 5" key="1">
    <citation type="submission" date="2019-12" db="EMBL/GenBank/DDBJ databases">
        <authorList>
            <person name="Kim Y.S."/>
        </authorList>
    </citation>
    <scope>NUCLEOTIDE SEQUENCE [LARGE SCALE GENOMIC DNA]</scope>
    <source>
        <strain evidence="4 5">MMS17-SY077</strain>
    </source>
</reference>
<dbReference type="RefSeq" id="WP_160422394.1">
    <property type="nucleotide sequence ID" value="NZ_WSTA01000002.1"/>
</dbReference>
<evidence type="ECO:0000256" key="2">
    <source>
        <dbReference type="PROSITE-ProRule" id="PRU00335"/>
    </source>
</evidence>
<proteinExistence type="predicted"/>
<evidence type="ECO:0000313" key="4">
    <source>
        <dbReference type="EMBL" id="MWB97117.1"/>
    </source>
</evidence>
<name>A0A6I4P1L3_9MICO</name>
<sequence>MDDGTRGRGRPSVIDPDAVAEAALRLWAERGYAATGWKELAEATGVSARTLMRHYGTRDRIAWTEVESANGRLAGAIEHLDPDLPIAEALRRIVVASISHDPFMRSGVPAWVRLIASEPEFAATAAAANRAWTGLLEDFLDRRLPGAPRAARQAIAAAYEAATITALAAWADAGAAVEPADAVDAALRWLGVAEVAGGAP</sequence>
<dbReference type="Pfam" id="PF00440">
    <property type="entry name" value="TetR_N"/>
    <property type="match status" value="1"/>
</dbReference>
<gene>
    <name evidence="4" type="ORF">GB864_00875</name>
</gene>
<dbReference type="InterPro" id="IPR001647">
    <property type="entry name" value="HTH_TetR"/>
</dbReference>
<dbReference type="EMBL" id="WSTA01000002">
    <property type="protein sequence ID" value="MWB97117.1"/>
    <property type="molecule type" value="Genomic_DNA"/>
</dbReference>
<accession>A0A6I4P1L3</accession>
<keyword evidence="5" id="KW-1185">Reference proteome</keyword>
<feature type="domain" description="HTH tetR-type" evidence="3">
    <location>
        <begin position="13"/>
        <end position="73"/>
    </location>
</feature>
<evidence type="ECO:0000313" key="5">
    <source>
        <dbReference type="Proteomes" id="UP000438182"/>
    </source>
</evidence>
<dbReference type="Gene3D" id="1.10.357.10">
    <property type="entry name" value="Tetracycline Repressor, domain 2"/>
    <property type="match status" value="1"/>
</dbReference>
<comment type="caution">
    <text evidence="4">The sequence shown here is derived from an EMBL/GenBank/DDBJ whole genome shotgun (WGS) entry which is preliminary data.</text>
</comment>